<keyword evidence="3 6" id="KW-1133">Transmembrane helix</keyword>
<feature type="transmembrane region" description="Helical" evidence="6">
    <location>
        <begin position="103"/>
        <end position="133"/>
    </location>
</feature>
<dbReference type="InterPro" id="IPR049326">
    <property type="entry name" value="Rhodopsin_dom_fungi"/>
</dbReference>
<sequence length="157" mass="17584">MSDDATAAALAGFGDPSTPPPWPDHNQGPLLNRVIWTLLAISGLVAAARLWTKWRKTRRLYWDDGLIILAWLLGLAHATQMARAVQHGLGRHMLYIDNPQREIVIRLGVWALMCAYLSPMVGRIAFCVTIYYLTATDSRIPKWPIWVIVAGQLLVNV</sequence>
<dbReference type="Pfam" id="PF20684">
    <property type="entry name" value="Fung_rhodopsin"/>
    <property type="match status" value="1"/>
</dbReference>
<feature type="transmembrane region" description="Helical" evidence="6">
    <location>
        <begin position="64"/>
        <end position="83"/>
    </location>
</feature>
<proteinExistence type="inferred from homology"/>
<evidence type="ECO:0000259" key="7">
    <source>
        <dbReference type="Pfam" id="PF20684"/>
    </source>
</evidence>
<comment type="subcellular location">
    <subcellularLocation>
        <location evidence="1">Membrane</location>
        <topology evidence="1">Multi-pass membrane protein</topology>
    </subcellularLocation>
</comment>
<protein>
    <recommendedName>
        <fullName evidence="7">Rhodopsin domain-containing protein</fullName>
    </recommendedName>
</protein>
<comment type="caution">
    <text evidence="8">The sequence shown here is derived from an EMBL/GenBank/DDBJ whole genome shotgun (WGS) entry which is preliminary data.</text>
</comment>
<dbReference type="PANTHER" id="PTHR33048">
    <property type="entry name" value="PTH11-LIKE INTEGRAL MEMBRANE PROTEIN (AFU_ORTHOLOGUE AFUA_5G11245)"/>
    <property type="match status" value="1"/>
</dbReference>
<dbReference type="InterPro" id="IPR052337">
    <property type="entry name" value="SAT4-like"/>
</dbReference>
<dbReference type="GO" id="GO:0016020">
    <property type="term" value="C:membrane"/>
    <property type="evidence" value="ECO:0007669"/>
    <property type="project" value="UniProtKB-SubCell"/>
</dbReference>
<evidence type="ECO:0000256" key="2">
    <source>
        <dbReference type="ARBA" id="ARBA00022692"/>
    </source>
</evidence>
<keyword evidence="4 6" id="KW-0472">Membrane</keyword>
<organism evidence="8 9">
    <name type="scientific">Elasticomyces elasticus</name>
    <dbReference type="NCBI Taxonomy" id="574655"/>
    <lineage>
        <taxon>Eukaryota</taxon>
        <taxon>Fungi</taxon>
        <taxon>Dikarya</taxon>
        <taxon>Ascomycota</taxon>
        <taxon>Pezizomycotina</taxon>
        <taxon>Dothideomycetes</taxon>
        <taxon>Dothideomycetidae</taxon>
        <taxon>Mycosphaerellales</taxon>
        <taxon>Teratosphaeriaceae</taxon>
        <taxon>Elasticomyces</taxon>
    </lineage>
</organism>
<evidence type="ECO:0000256" key="4">
    <source>
        <dbReference type="ARBA" id="ARBA00023136"/>
    </source>
</evidence>
<evidence type="ECO:0000256" key="1">
    <source>
        <dbReference type="ARBA" id="ARBA00004141"/>
    </source>
</evidence>
<evidence type="ECO:0000256" key="3">
    <source>
        <dbReference type="ARBA" id="ARBA00022989"/>
    </source>
</evidence>
<evidence type="ECO:0000256" key="5">
    <source>
        <dbReference type="ARBA" id="ARBA00038359"/>
    </source>
</evidence>
<feature type="domain" description="Rhodopsin" evidence="7">
    <location>
        <begin position="48"/>
        <end position="150"/>
    </location>
</feature>
<dbReference type="EMBL" id="JAVRQU010000006">
    <property type="protein sequence ID" value="KAK5701988.1"/>
    <property type="molecule type" value="Genomic_DNA"/>
</dbReference>
<dbReference type="Proteomes" id="UP001310594">
    <property type="component" value="Unassembled WGS sequence"/>
</dbReference>
<dbReference type="AlphaFoldDB" id="A0AAN7VTZ8"/>
<evidence type="ECO:0000313" key="8">
    <source>
        <dbReference type="EMBL" id="KAK5701988.1"/>
    </source>
</evidence>
<evidence type="ECO:0000313" key="9">
    <source>
        <dbReference type="Proteomes" id="UP001310594"/>
    </source>
</evidence>
<reference evidence="8" key="1">
    <citation type="submission" date="2023-08" db="EMBL/GenBank/DDBJ databases">
        <title>Black Yeasts Isolated from many extreme environments.</title>
        <authorList>
            <person name="Coleine C."/>
            <person name="Stajich J.E."/>
            <person name="Selbmann L."/>
        </authorList>
    </citation>
    <scope>NUCLEOTIDE SEQUENCE</scope>
    <source>
        <strain evidence="8">CCFEE 5810</strain>
    </source>
</reference>
<accession>A0AAN7VTZ8</accession>
<feature type="transmembrane region" description="Helical" evidence="6">
    <location>
        <begin position="34"/>
        <end position="52"/>
    </location>
</feature>
<gene>
    <name evidence="8" type="ORF">LTR97_004806</name>
</gene>
<name>A0AAN7VTZ8_9PEZI</name>
<evidence type="ECO:0000256" key="6">
    <source>
        <dbReference type="SAM" id="Phobius"/>
    </source>
</evidence>
<comment type="similarity">
    <text evidence="5">Belongs to the SAT4 family.</text>
</comment>
<dbReference type="PANTHER" id="PTHR33048:SF47">
    <property type="entry name" value="INTEGRAL MEMBRANE PROTEIN-RELATED"/>
    <property type="match status" value="1"/>
</dbReference>
<keyword evidence="2 6" id="KW-0812">Transmembrane</keyword>